<dbReference type="RefSeq" id="WP_219408975.1">
    <property type="nucleotide sequence ID" value="NZ_CALBAQ010000005.1"/>
</dbReference>
<dbReference type="EMBL" id="JAHXCT010000008">
    <property type="protein sequence ID" value="MBW4770092.1"/>
    <property type="molecule type" value="Genomic_DNA"/>
</dbReference>
<accession>A0ABS6YFQ6</accession>
<evidence type="ECO:0000313" key="3">
    <source>
        <dbReference type="Proteomes" id="UP000788426"/>
    </source>
</evidence>
<dbReference type="Proteomes" id="UP000788426">
    <property type="component" value="Unassembled WGS sequence"/>
</dbReference>
<proteinExistence type="predicted"/>
<keyword evidence="3" id="KW-1185">Reference proteome</keyword>
<name>A0ABS6YFQ6_9BACT</name>
<evidence type="ECO:0000313" key="2">
    <source>
        <dbReference type="EMBL" id="MBW4770092.1"/>
    </source>
</evidence>
<comment type="caution">
    <text evidence="2">The sequence shown here is derived from an EMBL/GenBank/DDBJ whole genome shotgun (WGS) entry which is preliminary data.</text>
</comment>
<sequence length="171" mass="18388">MELESKVLSKQIQEYLYNYDGTQRSLGTAESCTGGRVAETIMSVPGSSNYYKGSVIAYSDEVKENILGVDAQLIEEKTAVSEEVAVAMVKGACKALNVTYSIVTTGIAGPAGALPNAPVGTIWIAYGTADKVHTFKIEEDNGRDLNIAAATQKALQLFLDFLKEEIVLDEE</sequence>
<feature type="domain" description="CinA C-terminal" evidence="1">
    <location>
        <begin position="21"/>
        <end position="161"/>
    </location>
</feature>
<dbReference type="NCBIfam" id="TIGR00199">
    <property type="entry name" value="PncC_domain"/>
    <property type="match status" value="1"/>
</dbReference>
<dbReference type="Pfam" id="PF02464">
    <property type="entry name" value="CinA"/>
    <property type="match status" value="1"/>
</dbReference>
<organism evidence="2 3">
    <name type="scientific">Hoylesella nanceiensis</name>
    <dbReference type="NCBI Taxonomy" id="425941"/>
    <lineage>
        <taxon>Bacteria</taxon>
        <taxon>Pseudomonadati</taxon>
        <taxon>Bacteroidota</taxon>
        <taxon>Bacteroidia</taxon>
        <taxon>Bacteroidales</taxon>
        <taxon>Prevotellaceae</taxon>
        <taxon>Hoylesella</taxon>
    </lineage>
</organism>
<reference evidence="2 3" key="1">
    <citation type="submission" date="2021-07" db="EMBL/GenBank/DDBJ databases">
        <title>Genomic diversity and antimicrobial resistance of Prevotella spp. isolated from chronic lung disease airways.</title>
        <authorList>
            <person name="Webb K.A."/>
            <person name="Olagoke O.S."/>
            <person name="Baird T."/>
            <person name="Neill J."/>
            <person name="Pham A."/>
            <person name="Wells T.J."/>
            <person name="Ramsay K.A."/>
            <person name="Bell S.C."/>
            <person name="Sarovich D.S."/>
            <person name="Price E.P."/>
        </authorList>
    </citation>
    <scope>NUCLEOTIDE SEQUENCE [LARGE SCALE GENOMIC DNA]</scope>
    <source>
        <strain evidence="2 3">SCHI0011.S.12</strain>
    </source>
</reference>
<gene>
    <name evidence="2" type="ORF">KZO38_10050</name>
</gene>
<dbReference type="InterPro" id="IPR008136">
    <property type="entry name" value="CinA_C"/>
</dbReference>
<protein>
    <submittedName>
        <fullName evidence="2">CinA family protein</fullName>
    </submittedName>
</protein>
<evidence type="ECO:0000259" key="1">
    <source>
        <dbReference type="Pfam" id="PF02464"/>
    </source>
</evidence>